<keyword evidence="2" id="KW-0614">Plasmid</keyword>
<organism evidence="2 3">
    <name type="scientific">Burkholderia gladioli</name>
    <name type="common">Pseudomonas marginata</name>
    <name type="synonym">Phytomonas marginata</name>
    <dbReference type="NCBI Taxonomy" id="28095"/>
    <lineage>
        <taxon>Bacteria</taxon>
        <taxon>Pseudomonadati</taxon>
        <taxon>Pseudomonadota</taxon>
        <taxon>Betaproteobacteria</taxon>
        <taxon>Burkholderiales</taxon>
        <taxon>Burkholderiaceae</taxon>
        <taxon>Burkholderia</taxon>
    </lineage>
</organism>
<geneLocation type="plasmid" evidence="2 3">
    <name>unnamed1</name>
</geneLocation>
<name>A0AB38U5Z3_BURGA</name>
<sequence>MRATLKPKKCRACGVVFQPARSMQKVCSPACAIALNDKAKAKKAAQAQRAERKDLRERLEKAKTRGTHLRELQGAFNAWIRMRDAGQPCIACGRYHQGQNHAGHYRSVGSCPELRFEPDNVHLSCQPCNVHLSGNLINYRINLIKKIGLERVEWLEGPHVPKKLTIAEIQDMKQFYRAEVRRMKREAA</sequence>
<dbReference type="Pfam" id="PF05766">
    <property type="entry name" value="NinG"/>
    <property type="match status" value="1"/>
</dbReference>
<evidence type="ECO:0000313" key="2">
    <source>
        <dbReference type="EMBL" id="UWX75355.1"/>
    </source>
</evidence>
<dbReference type="AlphaFoldDB" id="A0AB38U5Z3"/>
<accession>A0AB38U5Z3</accession>
<feature type="coiled-coil region" evidence="1">
    <location>
        <begin position="38"/>
        <end position="72"/>
    </location>
</feature>
<protein>
    <submittedName>
        <fullName evidence="2">Recombination protein NinG</fullName>
    </submittedName>
</protein>
<dbReference type="RefSeq" id="WP_260531919.1">
    <property type="nucleotide sequence ID" value="NZ_CP104216.1"/>
</dbReference>
<evidence type="ECO:0000256" key="1">
    <source>
        <dbReference type="SAM" id="Coils"/>
    </source>
</evidence>
<reference evidence="2" key="1">
    <citation type="submission" date="2022-09" db="EMBL/GenBank/DDBJ databases">
        <title>Genomic of Burkholderia gladioli.</title>
        <authorList>
            <person name="Wu H."/>
        </authorList>
    </citation>
    <scope>NUCLEOTIDE SEQUENCE</scope>
    <source>
        <strain evidence="2">ZN-S4</strain>
        <plasmid evidence="2">unnamed1</plasmid>
    </source>
</reference>
<dbReference type="EMBL" id="CP104216">
    <property type="protein sequence ID" value="UWX75355.1"/>
    <property type="molecule type" value="Genomic_DNA"/>
</dbReference>
<keyword evidence="1" id="KW-0175">Coiled coil</keyword>
<dbReference type="InterPro" id="IPR008713">
    <property type="entry name" value="Phage_lambda_NinG"/>
</dbReference>
<gene>
    <name evidence="2" type="ORF">NYZ96_35320</name>
</gene>
<dbReference type="Proteomes" id="UP001059745">
    <property type="component" value="Plasmid unnamed1"/>
</dbReference>
<proteinExistence type="predicted"/>
<evidence type="ECO:0000313" key="3">
    <source>
        <dbReference type="Proteomes" id="UP001059745"/>
    </source>
</evidence>